<keyword evidence="1" id="KW-0732">Signal</keyword>
<dbReference type="InterPro" id="IPR011330">
    <property type="entry name" value="Glyco_hydro/deAcase_b/a-brl"/>
</dbReference>
<comment type="caution">
    <text evidence="3">The sequence shown here is derived from an EMBL/GenBank/DDBJ whole genome shotgun (WGS) entry which is preliminary data.</text>
</comment>
<dbReference type="PANTHER" id="PTHR10587">
    <property type="entry name" value="GLYCOSYL TRANSFERASE-RELATED"/>
    <property type="match status" value="1"/>
</dbReference>
<gene>
    <name evidence="3" type="ORF">AN217_17535</name>
</gene>
<dbReference type="PROSITE" id="PS51677">
    <property type="entry name" value="NODB"/>
    <property type="match status" value="1"/>
</dbReference>
<dbReference type="Gene3D" id="3.20.20.370">
    <property type="entry name" value="Glycoside hydrolase/deacetylase"/>
    <property type="match status" value="1"/>
</dbReference>
<accession>A0A1E7KBN5</accession>
<dbReference type="InterPro" id="IPR050248">
    <property type="entry name" value="Polysacc_deacetylase_ArnD"/>
</dbReference>
<feature type="chain" id="PRO_5009196389" evidence="1">
    <location>
        <begin position="27"/>
        <end position="262"/>
    </location>
</feature>
<dbReference type="SUPFAM" id="SSF88713">
    <property type="entry name" value="Glycoside hydrolase/deacetylase"/>
    <property type="match status" value="1"/>
</dbReference>
<evidence type="ECO:0000256" key="1">
    <source>
        <dbReference type="SAM" id="SignalP"/>
    </source>
</evidence>
<dbReference type="PANTHER" id="PTHR10587:SF137">
    <property type="entry name" value="4-DEOXY-4-FORMAMIDO-L-ARABINOSE-PHOSPHOUNDECAPRENOL DEFORMYLASE ARND-RELATED"/>
    <property type="match status" value="1"/>
</dbReference>
<reference evidence="3 4" key="1">
    <citation type="journal article" date="2016" name="Front. Microbiol.">
        <title>Comparative Genomics Analysis of Streptomyces Species Reveals Their Adaptation to the Marine Environment and Their Diversity at the Genomic Level.</title>
        <authorList>
            <person name="Tian X."/>
            <person name="Zhang Z."/>
            <person name="Yang T."/>
            <person name="Chen M."/>
            <person name="Li J."/>
            <person name="Chen F."/>
            <person name="Yang J."/>
            <person name="Li W."/>
            <person name="Zhang B."/>
            <person name="Zhang Z."/>
            <person name="Wu J."/>
            <person name="Zhang C."/>
            <person name="Long L."/>
            <person name="Xiao J."/>
        </authorList>
    </citation>
    <scope>NUCLEOTIDE SEQUENCE [LARGE SCALE GENOMIC DNA]</scope>
    <source>
        <strain evidence="3 4">SCSIO M10379</strain>
    </source>
</reference>
<feature type="domain" description="NodB homology" evidence="2">
    <location>
        <begin position="48"/>
        <end position="234"/>
    </location>
</feature>
<evidence type="ECO:0000259" key="2">
    <source>
        <dbReference type="PROSITE" id="PS51677"/>
    </source>
</evidence>
<dbReference type="CDD" id="cd10959">
    <property type="entry name" value="CE4_NodB_like_3"/>
    <property type="match status" value="1"/>
</dbReference>
<dbReference type="Pfam" id="PF01522">
    <property type="entry name" value="Polysacc_deac_1"/>
    <property type="match status" value="1"/>
</dbReference>
<dbReference type="InterPro" id="IPR002509">
    <property type="entry name" value="NODB_dom"/>
</dbReference>
<name>A0A1E7KBN5_9ACTN</name>
<dbReference type="Proteomes" id="UP000175829">
    <property type="component" value="Unassembled WGS sequence"/>
</dbReference>
<organism evidence="3 4">
    <name type="scientific">Streptomyces qinglanensis</name>
    <dbReference type="NCBI Taxonomy" id="943816"/>
    <lineage>
        <taxon>Bacteria</taxon>
        <taxon>Bacillati</taxon>
        <taxon>Actinomycetota</taxon>
        <taxon>Actinomycetes</taxon>
        <taxon>Kitasatosporales</taxon>
        <taxon>Streptomycetaceae</taxon>
        <taxon>Streptomyces</taxon>
    </lineage>
</organism>
<sequence>MVNRPRLLTALAAAPAAVAAANIVPAATWLPPVRAAFRPELDGRGRADHIALTFDDGPDPRSTPAFLRELDRLGLRATFFLQGAAVLRHPALVRCMAAEGHELAVHCWEHQPPWFPRPAADRHDLERALAAVRETAGTEPLWYRPPYGVLTATRWWAARRLGLRPVLWTAWGRDWQAGAGPDSVLTALRARLSGGATVLLHDSDRNSAPGSWRVTLAALPRLVALCRAASWRIGPLAEHGPVAVTARRAGGTAGAERSPLTD</sequence>
<dbReference type="AlphaFoldDB" id="A0A1E7KBN5"/>
<dbReference type="PATRIC" id="fig|943816.4.peg.2992"/>
<dbReference type="EMBL" id="LJGV01000022">
    <property type="protein sequence ID" value="OEV01352.1"/>
    <property type="molecule type" value="Genomic_DNA"/>
</dbReference>
<dbReference type="GO" id="GO:0005975">
    <property type="term" value="P:carbohydrate metabolic process"/>
    <property type="evidence" value="ECO:0007669"/>
    <property type="project" value="InterPro"/>
</dbReference>
<protein>
    <submittedName>
        <fullName evidence="3">Polysaccharide deacetylase</fullName>
    </submittedName>
</protein>
<proteinExistence type="predicted"/>
<feature type="signal peptide" evidence="1">
    <location>
        <begin position="1"/>
        <end position="26"/>
    </location>
</feature>
<evidence type="ECO:0000313" key="3">
    <source>
        <dbReference type="EMBL" id="OEV01352.1"/>
    </source>
</evidence>
<evidence type="ECO:0000313" key="4">
    <source>
        <dbReference type="Proteomes" id="UP000175829"/>
    </source>
</evidence>
<dbReference type="GO" id="GO:0016810">
    <property type="term" value="F:hydrolase activity, acting on carbon-nitrogen (but not peptide) bonds"/>
    <property type="evidence" value="ECO:0007669"/>
    <property type="project" value="InterPro"/>
</dbReference>